<comment type="caution">
    <text evidence="5">The sequence shown here is derived from an EMBL/GenBank/DDBJ whole genome shotgun (WGS) entry which is preliminary data.</text>
</comment>
<sequence>MKERQHLLSGLWESYPARLADELTVLNAHSVGKHLAEILALGPFYYYTIHISDYSLNHPVDTILSIHGIKEYPATLQQIVDLIHPDDIDFVIAAEQATLEKIKEIGIQHQLTLKKSYCCRMRVADGSYHLFHHQAVLLAKDDEGHLITALHIHTDMQHIIPLNNKIILINGIGERNYYCQIDLSDRQTDILPPRLSKREMEVLTLLAQGLSSQQIAEQLFISVQTVRVHRKNILKKTQTTNSTSMIKKCIELNLL</sequence>
<organism evidence="5 6">
    <name type="scientific">Sphingobacterium pedocola</name>
    <dbReference type="NCBI Taxonomy" id="2082722"/>
    <lineage>
        <taxon>Bacteria</taxon>
        <taxon>Pseudomonadati</taxon>
        <taxon>Bacteroidota</taxon>
        <taxon>Sphingobacteriia</taxon>
        <taxon>Sphingobacteriales</taxon>
        <taxon>Sphingobacteriaceae</taxon>
        <taxon>Sphingobacterium</taxon>
    </lineage>
</organism>
<keyword evidence="6" id="KW-1185">Reference proteome</keyword>
<evidence type="ECO:0000256" key="1">
    <source>
        <dbReference type="ARBA" id="ARBA00023015"/>
    </source>
</evidence>
<name>A0ABR9TA77_9SPHI</name>
<evidence type="ECO:0000256" key="3">
    <source>
        <dbReference type="ARBA" id="ARBA00023163"/>
    </source>
</evidence>
<dbReference type="Gene3D" id="1.10.10.10">
    <property type="entry name" value="Winged helix-like DNA-binding domain superfamily/Winged helix DNA-binding domain"/>
    <property type="match status" value="1"/>
</dbReference>
<proteinExistence type="predicted"/>
<dbReference type="Pfam" id="PF00196">
    <property type="entry name" value="GerE"/>
    <property type="match status" value="1"/>
</dbReference>
<dbReference type="SMART" id="SM00421">
    <property type="entry name" value="HTH_LUXR"/>
    <property type="match status" value="1"/>
</dbReference>
<dbReference type="CDD" id="cd06170">
    <property type="entry name" value="LuxR_C_like"/>
    <property type="match status" value="1"/>
</dbReference>
<dbReference type="InterPro" id="IPR016032">
    <property type="entry name" value="Sig_transdc_resp-reg_C-effctor"/>
</dbReference>
<protein>
    <submittedName>
        <fullName evidence="5">Helix-turn-helix transcriptional regulator</fullName>
    </submittedName>
</protein>
<gene>
    <name evidence="5" type="ORF">C4F40_15980</name>
</gene>
<dbReference type="RefSeq" id="WP_196940142.1">
    <property type="nucleotide sequence ID" value="NZ_MU158690.1"/>
</dbReference>
<feature type="domain" description="HTH luxR-type" evidence="4">
    <location>
        <begin position="188"/>
        <end position="253"/>
    </location>
</feature>
<evidence type="ECO:0000256" key="2">
    <source>
        <dbReference type="ARBA" id="ARBA00023125"/>
    </source>
</evidence>
<keyword evidence="3" id="KW-0804">Transcription</keyword>
<dbReference type="Gene3D" id="3.30.450.20">
    <property type="entry name" value="PAS domain"/>
    <property type="match status" value="1"/>
</dbReference>
<accession>A0ABR9TA77</accession>
<dbReference type="InterPro" id="IPR000792">
    <property type="entry name" value="Tscrpt_reg_LuxR_C"/>
</dbReference>
<reference evidence="5 6" key="1">
    <citation type="submission" date="2018-02" db="EMBL/GenBank/DDBJ databases">
        <title>Sphingobacterium KA21.</title>
        <authorList>
            <person name="Vasarhelyi B.M."/>
            <person name="Deshmukh S."/>
            <person name="Balint B."/>
            <person name="Kukolya J."/>
        </authorList>
    </citation>
    <scope>NUCLEOTIDE SEQUENCE [LARGE SCALE GENOMIC DNA]</scope>
    <source>
        <strain evidence="5 6">Ka21</strain>
    </source>
</reference>
<evidence type="ECO:0000259" key="4">
    <source>
        <dbReference type="PROSITE" id="PS50043"/>
    </source>
</evidence>
<dbReference type="InterPro" id="IPR035965">
    <property type="entry name" value="PAS-like_dom_sf"/>
</dbReference>
<dbReference type="PANTHER" id="PTHR44688:SF16">
    <property type="entry name" value="DNA-BINDING TRANSCRIPTIONAL ACTIVATOR DEVR_DOSR"/>
    <property type="match status" value="1"/>
</dbReference>
<dbReference type="Proteomes" id="UP000618319">
    <property type="component" value="Unassembled WGS sequence"/>
</dbReference>
<dbReference type="PANTHER" id="PTHR44688">
    <property type="entry name" value="DNA-BINDING TRANSCRIPTIONAL ACTIVATOR DEVR_DOSR"/>
    <property type="match status" value="1"/>
</dbReference>
<evidence type="ECO:0000313" key="6">
    <source>
        <dbReference type="Proteomes" id="UP000618319"/>
    </source>
</evidence>
<dbReference type="SUPFAM" id="SSF55785">
    <property type="entry name" value="PYP-like sensor domain (PAS domain)"/>
    <property type="match status" value="1"/>
</dbReference>
<dbReference type="SUPFAM" id="SSF46894">
    <property type="entry name" value="C-terminal effector domain of the bipartite response regulators"/>
    <property type="match status" value="1"/>
</dbReference>
<keyword evidence="2" id="KW-0238">DNA-binding</keyword>
<evidence type="ECO:0000313" key="5">
    <source>
        <dbReference type="EMBL" id="MBE8722226.1"/>
    </source>
</evidence>
<keyword evidence="1" id="KW-0805">Transcription regulation</keyword>
<dbReference type="PRINTS" id="PR00038">
    <property type="entry name" value="HTHLUXR"/>
</dbReference>
<dbReference type="PROSITE" id="PS00622">
    <property type="entry name" value="HTH_LUXR_1"/>
    <property type="match status" value="1"/>
</dbReference>
<dbReference type="PROSITE" id="PS50043">
    <property type="entry name" value="HTH_LUXR_2"/>
    <property type="match status" value="1"/>
</dbReference>
<dbReference type="InterPro" id="IPR036388">
    <property type="entry name" value="WH-like_DNA-bd_sf"/>
</dbReference>
<dbReference type="EMBL" id="PSKQ01000023">
    <property type="protein sequence ID" value="MBE8722226.1"/>
    <property type="molecule type" value="Genomic_DNA"/>
</dbReference>